<dbReference type="SMART" id="SM00530">
    <property type="entry name" value="HTH_XRE"/>
    <property type="match status" value="1"/>
</dbReference>
<organism evidence="2 3">
    <name type="scientific">Streptomyces acidicola</name>
    <dbReference type="NCBI Taxonomy" id="2596892"/>
    <lineage>
        <taxon>Bacteria</taxon>
        <taxon>Bacillati</taxon>
        <taxon>Actinomycetota</taxon>
        <taxon>Actinomycetes</taxon>
        <taxon>Kitasatosporales</taxon>
        <taxon>Streptomycetaceae</taxon>
        <taxon>Streptomyces</taxon>
    </lineage>
</organism>
<evidence type="ECO:0000313" key="3">
    <source>
        <dbReference type="Proteomes" id="UP000373149"/>
    </source>
</evidence>
<dbReference type="InterPro" id="IPR001387">
    <property type="entry name" value="Cro/C1-type_HTH"/>
</dbReference>
<keyword evidence="3" id="KW-1185">Reference proteome</keyword>
<dbReference type="InterPro" id="IPR010982">
    <property type="entry name" value="Lambda_DNA-bd_dom_sf"/>
</dbReference>
<evidence type="ECO:0000259" key="1">
    <source>
        <dbReference type="PROSITE" id="PS50943"/>
    </source>
</evidence>
<name>A0A5N8X1R8_9ACTN</name>
<dbReference type="AlphaFoldDB" id="A0A5N8X1R8"/>
<dbReference type="PROSITE" id="PS50943">
    <property type="entry name" value="HTH_CROC1"/>
    <property type="match status" value="1"/>
</dbReference>
<gene>
    <name evidence="2" type="ORF">FPZ41_35240</name>
</gene>
<comment type="caution">
    <text evidence="2">The sequence shown here is derived from an EMBL/GenBank/DDBJ whole genome shotgun (WGS) entry which is preliminary data.</text>
</comment>
<evidence type="ECO:0000313" key="2">
    <source>
        <dbReference type="EMBL" id="MPY53543.1"/>
    </source>
</evidence>
<proteinExistence type="predicted"/>
<protein>
    <submittedName>
        <fullName evidence="2">Helix-turn-helix domain-containing protein</fullName>
    </submittedName>
</protein>
<dbReference type="SUPFAM" id="SSF47413">
    <property type="entry name" value="lambda repressor-like DNA-binding domains"/>
    <property type="match status" value="1"/>
</dbReference>
<dbReference type="Pfam" id="PF13560">
    <property type="entry name" value="HTH_31"/>
    <property type="match status" value="1"/>
</dbReference>
<dbReference type="CDD" id="cd00093">
    <property type="entry name" value="HTH_XRE"/>
    <property type="match status" value="1"/>
</dbReference>
<reference evidence="2 3" key="1">
    <citation type="submission" date="2019-09" db="EMBL/GenBank/DDBJ databases">
        <authorList>
            <person name="Duangmal K."/>
            <person name="Teo W.F.A."/>
            <person name="Lipun K."/>
        </authorList>
    </citation>
    <scope>NUCLEOTIDE SEQUENCE [LARGE SCALE GENOMIC DNA]</scope>
    <source>
        <strain evidence="2 3">K1PN6</strain>
    </source>
</reference>
<dbReference type="InterPro" id="IPR043917">
    <property type="entry name" value="DUF5753"/>
</dbReference>
<dbReference type="RefSeq" id="WP_152867654.1">
    <property type="nucleotide sequence ID" value="NZ_VMNX01000201.1"/>
</dbReference>
<dbReference type="Gene3D" id="1.10.260.40">
    <property type="entry name" value="lambda repressor-like DNA-binding domains"/>
    <property type="match status" value="1"/>
</dbReference>
<sequence length="281" mass="31266">MPPRGNPTARQGRLGAELRKLREAAGIESRDAATFLGVNQTQISHIESGRFGISEQRLRRLAGFYECDGSQLVDALAEMAGLRVKGWWEEFRGVLPPQALDLAELEHHASYVRVFEMVHIPGVLQTEDHVRAASLFVAPSLPEEERETRVSFRVRRQRVIESGTPYDVIIHEAALRMLVGGSKVARTQLEHLLQVSDRESLTLRVIPFAAEGFAGAGFPMQYVGGVVPQLDTVQIDTPHGAEFIDATARLNRYRTRSDAIDKAALPRDASLDLIRRIAQQL</sequence>
<dbReference type="Proteomes" id="UP000373149">
    <property type="component" value="Unassembled WGS sequence"/>
</dbReference>
<dbReference type="EMBL" id="VMNX01000201">
    <property type="protein sequence ID" value="MPY53543.1"/>
    <property type="molecule type" value="Genomic_DNA"/>
</dbReference>
<feature type="domain" description="HTH cro/C1-type" evidence="1">
    <location>
        <begin position="18"/>
        <end position="72"/>
    </location>
</feature>
<accession>A0A5N8X1R8</accession>
<dbReference type="GO" id="GO:0003677">
    <property type="term" value="F:DNA binding"/>
    <property type="evidence" value="ECO:0007669"/>
    <property type="project" value="InterPro"/>
</dbReference>
<dbReference type="Pfam" id="PF19054">
    <property type="entry name" value="DUF5753"/>
    <property type="match status" value="1"/>
</dbReference>